<comment type="catalytic activity">
    <reaction evidence="7">
        <text>O-phospho-L-threonyl-[protein] + H2O = L-threonyl-[protein] + phosphate</text>
        <dbReference type="Rhea" id="RHEA:47004"/>
        <dbReference type="Rhea" id="RHEA-COMP:11060"/>
        <dbReference type="Rhea" id="RHEA-COMP:11605"/>
        <dbReference type="ChEBI" id="CHEBI:15377"/>
        <dbReference type="ChEBI" id="CHEBI:30013"/>
        <dbReference type="ChEBI" id="CHEBI:43474"/>
        <dbReference type="ChEBI" id="CHEBI:61977"/>
        <dbReference type="EC" id="3.1.3.16"/>
    </reaction>
</comment>
<keyword evidence="4" id="KW-0904">Protein phosphatase</keyword>
<dbReference type="InterPro" id="IPR029052">
    <property type="entry name" value="Metallo-depent_PP-like"/>
</dbReference>
<evidence type="ECO:0000256" key="6">
    <source>
        <dbReference type="ARBA" id="ARBA00029458"/>
    </source>
</evidence>
<dbReference type="CDD" id="cd07414">
    <property type="entry name" value="MPP_PP1_PPKL"/>
    <property type="match status" value="1"/>
</dbReference>
<dbReference type="Gene3D" id="3.60.21.10">
    <property type="match status" value="1"/>
</dbReference>
<evidence type="ECO:0000256" key="4">
    <source>
        <dbReference type="ARBA" id="ARBA00022912"/>
    </source>
</evidence>
<dbReference type="EC" id="3.1.3.16" evidence="7"/>
<comment type="cofactor">
    <cofactor evidence="1">
        <name>Mn(2+)</name>
        <dbReference type="ChEBI" id="CHEBI:29035"/>
    </cofactor>
</comment>
<evidence type="ECO:0000256" key="5">
    <source>
        <dbReference type="ARBA" id="ARBA00023211"/>
    </source>
</evidence>
<comment type="similarity">
    <text evidence="6">Belongs to the PPP phosphatase family. PP-Z subfamily.</text>
</comment>
<name>A0A4Q2D987_9AGAR</name>
<dbReference type="InterPro" id="IPR050341">
    <property type="entry name" value="PP1_catalytic_subunit"/>
</dbReference>
<evidence type="ECO:0000256" key="7">
    <source>
        <dbReference type="RuleBase" id="RU004273"/>
    </source>
</evidence>
<keyword evidence="5" id="KW-0464">Manganese</keyword>
<dbReference type="SUPFAM" id="SSF56300">
    <property type="entry name" value="Metallo-dependent phosphatases"/>
    <property type="match status" value="1"/>
</dbReference>
<dbReference type="Proteomes" id="UP000290288">
    <property type="component" value="Unassembled WGS sequence"/>
</dbReference>
<keyword evidence="2" id="KW-0479">Metal-binding</keyword>
<dbReference type="STRING" id="2316362.A0A4Q2D987"/>
<dbReference type="GO" id="GO:0005737">
    <property type="term" value="C:cytoplasm"/>
    <property type="evidence" value="ECO:0007669"/>
    <property type="project" value="TreeGrafter"/>
</dbReference>
<dbReference type="Pfam" id="PF00149">
    <property type="entry name" value="Metallophos"/>
    <property type="match status" value="1"/>
</dbReference>
<dbReference type="InterPro" id="IPR004843">
    <property type="entry name" value="Calcineurin-like_PHP"/>
</dbReference>
<evidence type="ECO:0000313" key="11">
    <source>
        <dbReference type="Proteomes" id="UP000290288"/>
    </source>
</evidence>
<proteinExistence type="inferred from homology"/>
<feature type="compositionally biased region" description="Gly residues" evidence="8">
    <location>
        <begin position="139"/>
        <end position="151"/>
    </location>
</feature>
<dbReference type="PROSITE" id="PS00125">
    <property type="entry name" value="SER_THR_PHOSPHATASE"/>
    <property type="match status" value="1"/>
</dbReference>
<gene>
    <name evidence="10" type="ORF">EST38_g10343</name>
</gene>
<dbReference type="GO" id="GO:0004722">
    <property type="term" value="F:protein serine/threonine phosphatase activity"/>
    <property type="evidence" value="ECO:0007669"/>
    <property type="project" value="UniProtKB-EC"/>
</dbReference>
<dbReference type="EMBL" id="SDEE01000544">
    <property type="protein sequence ID" value="RXW15502.1"/>
    <property type="molecule type" value="Genomic_DNA"/>
</dbReference>
<dbReference type="GO" id="GO:0005634">
    <property type="term" value="C:nucleus"/>
    <property type="evidence" value="ECO:0007669"/>
    <property type="project" value="TreeGrafter"/>
</dbReference>
<feature type="compositionally biased region" description="Low complexity" evidence="8">
    <location>
        <begin position="94"/>
        <end position="112"/>
    </location>
</feature>
<dbReference type="Pfam" id="PF16891">
    <property type="entry name" value="STPPase_N"/>
    <property type="match status" value="1"/>
</dbReference>
<evidence type="ECO:0000256" key="3">
    <source>
        <dbReference type="ARBA" id="ARBA00022801"/>
    </source>
</evidence>
<protein>
    <recommendedName>
        <fullName evidence="7">Serine/threonine-protein phosphatase</fullName>
        <ecNumber evidence="7">3.1.3.16</ecNumber>
    </recommendedName>
</protein>
<dbReference type="SMART" id="SM00156">
    <property type="entry name" value="PP2Ac"/>
    <property type="match status" value="1"/>
</dbReference>
<dbReference type="InterPro" id="IPR006186">
    <property type="entry name" value="Ser/Thr-sp_prot-phosphatase"/>
</dbReference>
<evidence type="ECO:0000256" key="8">
    <source>
        <dbReference type="SAM" id="MobiDB-lite"/>
    </source>
</evidence>
<accession>A0A4Q2D987</accession>
<dbReference type="GO" id="GO:0046872">
    <property type="term" value="F:metal ion binding"/>
    <property type="evidence" value="ECO:0007669"/>
    <property type="project" value="UniProtKB-KW"/>
</dbReference>
<evidence type="ECO:0000313" key="10">
    <source>
        <dbReference type="EMBL" id="RXW15502.1"/>
    </source>
</evidence>
<comment type="caution">
    <text evidence="10">The sequence shown here is derived from an EMBL/GenBank/DDBJ whole genome shotgun (WGS) entry which is preliminary data.</text>
</comment>
<reference evidence="10 11" key="1">
    <citation type="submission" date="2019-01" db="EMBL/GenBank/DDBJ databases">
        <title>Draft genome sequence of Psathyrella aberdarensis IHI B618.</title>
        <authorList>
            <person name="Buettner E."/>
            <person name="Kellner H."/>
        </authorList>
    </citation>
    <scope>NUCLEOTIDE SEQUENCE [LARGE SCALE GENOMIC DNA]</scope>
    <source>
        <strain evidence="10 11">IHI B618</strain>
    </source>
</reference>
<dbReference type="AlphaFoldDB" id="A0A4Q2D987"/>
<feature type="compositionally biased region" description="Basic and acidic residues" evidence="8">
    <location>
        <begin position="12"/>
        <end position="30"/>
    </location>
</feature>
<evidence type="ECO:0000256" key="2">
    <source>
        <dbReference type="ARBA" id="ARBA00022723"/>
    </source>
</evidence>
<dbReference type="InterPro" id="IPR031675">
    <property type="entry name" value="STPPase_N"/>
</dbReference>
<feature type="domain" description="Serine/threonine specific protein phosphatases" evidence="9">
    <location>
        <begin position="274"/>
        <end position="279"/>
    </location>
</feature>
<organism evidence="10 11">
    <name type="scientific">Candolleomyces aberdarensis</name>
    <dbReference type="NCBI Taxonomy" id="2316362"/>
    <lineage>
        <taxon>Eukaryota</taxon>
        <taxon>Fungi</taxon>
        <taxon>Dikarya</taxon>
        <taxon>Basidiomycota</taxon>
        <taxon>Agaricomycotina</taxon>
        <taxon>Agaricomycetes</taxon>
        <taxon>Agaricomycetidae</taxon>
        <taxon>Agaricales</taxon>
        <taxon>Agaricineae</taxon>
        <taxon>Psathyrellaceae</taxon>
        <taxon>Candolleomyces</taxon>
    </lineage>
</organism>
<sequence length="474" mass="51552">MGQQPSKRSKKGGKDKDNHPSHDNEPHTDEPNGSDPQGSLSRATGPPAVGEIDQSAVPNGHPAINVSDPTGNPVSSGHADGRIQGSPYPQKQDPSPQTTPSVPSTSSPLASPKPTTAPLDIPAPTILNSSKPYSPGSAASGGQGESVGNGGLKDKPKLLDVDDMIQRLLDVGYTGKVSKSLCLKNAEIVAICQAAREVLLSQPTLIELSPPVKIVGDVHGQYSDLIRLFEMCGFPPAANYLFLGDYVDRGKQSLETILLLLCYKIKYPENFFLLRGNHECANVTRVYGFYDECKRRCNIKTWKTFIDVFNCLPIAAIVASKIFCVHGGLSPSLHSMDDIKRIQRPTDVPDFGLLNDLLWSDPSDTALDWEDNERGVSYCFGKAVINEFLVRYDMDLICRAHMVVEDGYEFWNDRTLVTVFSAPNYCGEFDNYGACMSVSEDLLCAFELLKPLDGAALRKEMTKAKRKSAAVAAA</sequence>
<keyword evidence="3 7" id="KW-0378">Hydrolase</keyword>
<dbReference type="PANTHER" id="PTHR11668:SF484">
    <property type="entry name" value="SERINE_THREONINE-PROTEIN PHOSPHATASE PP-Z1-RELATED"/>
    <property type="match status" value="1"/>
</dbReference>
<dbReference type="OrthoDB" id="1930084at2759"/>
<dbReference type="PANTHER" id="PTHR11668">
    <property type="entry name" value="SERINE/THREONINE PROTEIN PHOSPHATASE"/>
    <property type="match status" value="1"/>
</dbReference>
<evidence type="ECO:0000256" key="1">
    <source>
        <dbReference type="ARBA" id="ARBA00001936"/>
    </source>
</evidence>
<dbReference type="PRINTS" id="PR00114">
    <property type="entry name" value="STPHPHTASE"/>
</dbReference>
<feature type="region of interest" description="Disordered" evidence="8">
    <location>
        <begin position="1"/>
        <end position="155"/>
    </location>
</feature>
<keyword evidence="11" id="KW-1185">Reference proteome</keyword>
<evidence type="ECO:0000259" key="9">
    <source>
        <dbReference type="PROSITE" id="PS00125"/>
    </source>
</evidence>
<dbReference type="FunFam" id="3.60.21.10:FF:000006">
    <property type="entry name" value="Serine/threonine-protein phosphatase"/>
    <property type="match status" value="1"/>
</dbReference>